<evidence type="ECO:0000256" key="2">
    <source>
        <dbReference type="ARBA" id="ARBA00009993"/>
    </source>
</evidence>
<dbReference type="InterPro" id="IPR016897">
    <property type="entry name" value="SKP1"/>
</dbReference>
<feature type="domain" description="SKP1 component dimerisation" evidence="5">
    <location>
        <begin position="101"/>
        <end position="147"/>
    </location>
</feature>
<evidence type="ECO:0000259" key="5">
    <source>
        <dbReference type="Pfam" id="PF01466"/>
    </source>
</evidence>
<comment type="subunit">
    <text evidence="4">Part of a SCF (SKP1-cullin-F-box) protein ligase complex.</text>
</comment>
<proteinExistence type="inferred from homology"/>
<organism evidence="7 8">
    <name type="scientific">Heracleum sosnowskyi</name>
    <dbReference type="NCBI Taxonomy" id="360622"/>
    <lineage>
        <taxon>Eukaryota</taxon>
        <taxon>Viridiplantae</taxon>
        <taxon>Streptophyta</taxon>
        <taxon>Embryophyta</taxon>
        <taxon>Tracheophyta</taxon>
        <taxon>Spermatophyta</taxon>
        <taxon>Magnoliopsida</taxon>
        <taxon>eudicotyledons</taxon>
        <taxon>Gunneridae</taxon>
        <taxon>Pentapetalae</taxon>
        <taxon>asterids</taxon>
        <taxon>campanulids</taxon>
        <taxon>Apiales</taxon>
        <taxon>Apiaceae</taxon>
        <taxon>Apioideae</taxon>
        <taxon>apioid superclade</taxon>
        <taxon>Tordylieae</taxon>
        <taxon>Tordyliinae</taxon>
        <taxon>Heracleum</taxon>
    </lineage>
</organism>
<name>A0AAD8MMX1_9APIA</name>
<evidence type="ECO:0000256" key="1">
    <source>
        <dbReference type="ARBA" id="ARBA00004906"/>
    </source>
</evidence>
<dbReference type="GO" id="GO:0016567">
    <property type="term" value="P:protein ubiquitination"/>
    <property type="evidence" value="ECO:0007669"/>
    <property type="project" value="UniProtKB-UniRule"/>
</dbReference>
<dbReference type="EMBL" id="JAUIZM010000005">
    <property type="protein sequence ID" value="KAK1382515.1"/>
    <property type="molecule type" value="Genomic_DNA"/>
</dbReference>
<dbReference type="GO" id="GO:0016874">
    <property type="term" value="F:ligase activity"/>
    <property type="evidence" value="ECO:0007669"/>
    <property type="project" value="UniProtKB-KW"/>
</dbReference>
<comment type="caution">
    <text evidence="7">The sequence shown here is derived from an EMBL/GenBank/DDBJ whole genome shotgun (WGS) entry which is preliminary data.</text>
</comment>
<dbReference type="PANTHER" id="PTHR11165">
    <property type="entry name" value="SKP1"/>
    <property type="match status" value="1"/>
</dbReference>
<dbReference type="InterPro" id="IPR016073">
    <property type="entry name" value="Skp1_comp_POZ"/>
</dbReference>
<reference evidence="7" key="2">
    <citation type="submission" date="2023-05" db="EMBL/GenBank/DDBJ databases">
        <authorList>
            <person name="Schelkunov M.I."/>
        </authorList>
    </citation>
    <scope>NUCLEOTIDE SEQUENCE</scope>
    <source>
        <strain evidence="7">Hsosn_3</strain>
        <tissue evidence="7">Leaf</tissue>
    </source>
</reference>
<dbReference type="GO" id="GO:0006511">
    <property type="term" value="P:ubiquitin-dependent protein catabolic process"/>
    <property type="evidence" value="ECO:0007669"/>
    <property type="project" value="InterPro"/>
</dbReference>
<dbReference type="Pfam" id="PF01466">
    <property type="entry name" value="Skp1"/>
    <property type="match status" value="1"/>
</dbReference>
<comment type="pathway">
    <text evidence="1 4">Protein modification; protein ubiquitination.</text>
</comment>
<dbReference type="InterPro" id="IPR016072">
    <property type="entry name" value="Skp1_comp_dimer"/>
</dbReference>
<dbReference type="Proteomes" id="UP001237642">
    <property type="component" value="Unassembled WGS sequence"/>
</dbReference>
<dbReference type="Gene3D" id="3.30.710.10">
    <property type="entry name" value="Potassium Channel Kv1.1, Chain A"/>
    <property type="match status" value="1"/>
</dbReference>
<comment type="function">
    <text evidence="4">Involved in ubiquitination and subsequent proteasomal degradation of target proteins. Together with CUL1, RBX1 and a F-box protein, it forms a SCF E3 ubiquitin ligase complex. The functional specificity of this complex depends on the type of F-box protein. In the SCF complex, it serves as an adapter that links the F-box protein to CUL1.</text>
</comment>
<evidence type="ECO:0000313" key="8">
    <source>
        <dbReference type="Proteomes" id="UP001237642"/>
    </source>
</evidence>
<dbReference type="InterPro" id="IPR011333">
    <property type="entry name" value="SKP1/BTB/POZ_sf"/>
</dbReference>
<dbReference type="PIRSF" id="PIRSF028729">
    <property type="entry name" value="E3_ubiquit_lig_SCF_Skp"/>
    <property type="match status" value="1"/>
</dbReference>
<feature type="domain" description="SKP1 component POZ" evidence="6">
    <location>
        <begin position="7"/>
        <end position="64"/>
    </location>
</feature>
<evidence type="ECO:0000313" key="7">
    <source>
        <dbReference type="EMBL" id="KAK1382515.1"/>
    </source>
</evidence>
<keyword evidence="3 4" id="KW-0833">Ubl conjugation pathway</keyword>
<comment type="similarity">
    <text evidence="2 4">Belongs to the SKP1 family.</text>
</comment>
<reference evidence="7" key="1">
    <citation type="submission" date="2023-02" db="EMBL/GenBank/DDBJ databases">
        <title>Genome of toxic invasive species Heracleum sosnowskyi carries increased number of genes despite the absence of recent whole-genome duplications.</title>
        <authorList>
            <person name="Schelkunov M."/>
            <person name="Shtratnikova V."/>
            <person name="Makarenko M."/>
            <person name="Klepikova A."/>
            <person name="Omelchenko D."/>
            <person name="Novikova G."/>
            <person name="Obukhova E."/>
            <person name="Bogdanov V."/>
            <person name="Penin A."/>
            <person name="Logacheva M."/>
        </authorList>
    </citation>
    <scope>NUCLEOTIDE SEQUENCE</scope>
    <source>
        <strain evidence="7">Hsosn_3</strain>
        <tissue evidence="7">Leaf</tissue>
    </source>
</reference>
<dbReference type="InterPro" id="IPR001232">
    <property type="entry name" value="SKP1-like"/>
</dbReference>
<evidence type="ECO:0000259" key="6">
    <source>
        <dbReference type="Pfam" id="PF03931"/>
    </source>
</evidence>
<dbReference type="SUPFAM" id="SSF81382">
    <property type="entry name" value="Skp1 dimerisation domain-like"/>
    <property type="match status" value="1"/>
</dbReference>
<keyword evidence="8" id="KW-1185">Reference proteome</keyword>
<keyword evidence="7" id="KW-0436">Ligase</keyword>
<sequence>MSSDKKWITFKTSDDEEFVVEDSVGMMSQTVKNIVEDGCEPFVIPLKNIDGKTMGKIIEYCKKHIEESDEAVLEEFNAQFLDLDQADLYDLYLAVNFLEIKDLLERVTDKVVGMIEGRSSEEIRKIFNIKNDLSPEEIEESRRENCWTRQQ</sequence>
<dbReference type="SUPFAM" id="SSF54695">
    <property type="entry name" value="POZ domain"/>
    <property type="match status" value="1"/>
</dbReference>
<dbReference type="GO" id="GO:0009867">
    <property type="term" value="P:jasmonic acid mediated signaling pathway"/>
    <property type="evidence" value="ECO:0007669"/>
    <property type="project" value="UniProtKB-ARBA"/>
</dbReference>
<dbReference type="AlphaFoldDB" id="A0AAD8MMX1"/>
<evidence type="ECO:0000256" key="3">
    <source>
        <dbReference type="ARBA" id="ARBA00022786"/>
    </source>
</evidence>
<gene>
    <name evidence="7" type="ORF">POM88_020250</name>
</gene>
<protein>
    <recommendedName>
        <fullName evidence="4">SKP1-like protein</fullName>
    </recommendedName>
</protein>
<evidence type="ECO:0000256" key="4">
    <source>
        <dbReference type="PIRNR" id="PIRNR028729"/>
    </source>
</evidence>
<dbReference type="SMART" id="SM00512">
    <property type="entry name" value="Skp1"/>
    <property type="match status" value="1"/>
</dbReference>
<accession>A0AAD8MMX1</accession>
<dbReference type="InterPro" id="IPR036296">
    <property type="entry name" value="SKP1-like_dim_sf"/>
</dbReference>
<dbReference type="Pfam" id="PF03931">
    <property type="entry name" value="Skp1_POZ"/>
    <property type="match status" value="1"/>
</dbReference>